<dbReference type="InterPro" id="IPR018246">
    <property type="entry name" value="AP_endonuc_F2_Zn_BS"/>
</dbReference>
<comment type="catalytic activity">
    <reaction evidence="9">
        <text>Endonucleolytic cleavage to 5'-phosphooligonucleotide end-products.</text>
        <dbReference type="EC" id="3.1.21.2"/>
    </reaction>
</comment>
<evidence type="ECO:0000256" key="3">
    <source>
        <dbReference type="ARBA" id="ARBA00022723"/>
    </source>
</evidence>
<proteinExistence type="inferred from homology"/>
<dbReference type="FunFam" id="3.20.20.150:FF:000001">
    <property type="entry name" value="Probable endonuclease 4"/>
    <property type="match status" value="1"/>
</dbReference>
<protein>
    <recommendedName>
        <fullName evidence="9">Probable endonuclease 4</fullName>
        <ecNumber evidence="9">3.1.21.2</ecNumber>
    </recommendedName>
    <alternativeName>
        <fullName evidence="9">Endodeoxyribonuclease IV</fullName>
    </alternativeName>
    <alternativeName>
        <fullName evidence="9">Endonuclease IV</fullName>
    </alternativeName>
</protein>
<feature type="binding site" evidence="9">
    <location>
        <position position="190"/>
    </location>
    <ligand>
        <name>Zn(2+)</name>
        <dbReference type="ChEBI" id="CHEBI:29105"/>
        <label>3</label>
    </ligand>
</feature>
<keyword evidence="3 9" id="KW-0479">Metal-binding</keyword>
<comment type="caution">
    <text evidence="11">The sequence shown here is derived from an EMBL/GenBank/DDBJ whole genome shotgun (WGS) entry which is preliminary data.</text>
</comment>
<dbReference type="SMART" id="SM00518">
    <property type="entry name" value="AP2Ec"/>
    <property type="match status" value="1"/>
</dbReference>
<comment type="similarity">
    <text evidence="1 9">Belongs to the AP endonuclease 2 family.</text>
</comment>
<dbReference type="AlphaFoldDB" id="A0A8J6XYU6"/>
<feature type="binding site" evidence="9">
    <location>
        <position position="113"/>
    </location>
    <ligand>
        <name>Zn(2+)</name>
        <dbReference type="ChEBI" id="CHEBI:29105"/>
        <label>1</label>
    </ligand>
</feature>
<dbReference type="PROSITE" id="PS00731">
    <property type="entry name" value="AP_NUCLEASE_F2_3"/>
    <property type="match status" value="1"/>
</dbReference>
<keyword evidence="7 9" id="KW-0862">Zinc</keyword>
<dbReference type="EMBL" id="JACXWD010000003">
    <property type="protein sequence ID" value="MBD3866894.1"/>
    <property type="molecule type" value="Genomic_DNA"/>
</dbReference>
<gene>
    <name evidence="9" type="primary">nfo</name>
    <name evidence="11" type="ORF">IFK94_02125</name>
</gene>
<feature type="binding site" evidence="9">
    <location>
        <position position="224"/>
    </location>
    <ligand>
        <name>Zn(2+)</name>
        <dbReference type="ChEBI" id="CHEBI:29105"/>
        <label>2</label>
    </ligand>
</feature>
<evidence type="ECO:0000256" key="4">
    <source>
        <dbReference type="ARBA" id="ARBA00022759"/>
    </source>
</evidence>
<feature type="binding site" evidence="9">
    <location>
        <position position="153"/>
    </location>
    <ligand>
        <name>Zn(2+)</name>
        <dbReference type="ChEBI" id="CHEBI:29105"/>
        <label>1</label>
    </ligand>
</feature>
<evidence type="ECO:0000256" key="9">
    <source>
        <dbReference type="HAMAP-Rule" id="MF_00152"/>
    </source>
</evidence>
<dbReference type="GO" id="GO:0008270">
    <property type="term" value="F:zinc ion binding"/>
    <property type="evidence" value="ECO:0007669"/>
    <property type="project" value="UniProtKB-UniRule"/>
</dbReference>
<dbReference type="EC" id="3.1.21.2" evidence="9"/>
<evidence type="ECO:0000256" key="6">
    <source>
        <dbReference type="ARBA" id="ARBA00022801"/>
    </source>
</evidence>
<dbReference type="GO" id="GO:0003906">
    <property type="term" value="F:DNA-(apurinic or apyrimidinic site) endonuclease activity"/>
    <property type="evidence" value="ECO:0007669"/>
    <property type="project" value="TreeGrafter"/>
</dbReference>
<dbReference type="NCBIfam" id="TIGR00587">
    <property type="entry name" value="nfo"/>
    <property type="match status" value="1"/>
</dbReference>
<keyword evidence="4 9" id="KW-0255">Endonuclease</keyword>
<feature type="binding site" evidence="9">
    <location>
        <position position="237"/>
    </location>
    <ligand>
        <name>Zn(2+)</name>
        <dbReference type="ChEBI" id="CHEBI:29105"/>
        <label>3</label>
    </ligand>
</feature>
<dbReference type="CDD" id="cd00019">
    <property type="entry name" value="AP2Ec"/>
    <property type="match status" value="1"/>
</dbReference>
<keyword evidence="6 9" id="KW-0378">Hydrolase</keyword>
<keyword evidence="2 9" id="KW-0540">Nuclease</keyword>
<dbReference type="GO" id="GO:0006284">
    <property type="term" value="P:base-excision repair"/>
    <property type="evidence" value="ECO:0007669"/>
    <property type="project" value="TreeGrafter"/>
</dbReference>
<keyword evidence="5 9" id="KW-0227">DNA damage</keyword>
<comment type="cofactor">
    <cofactor evidence="9">
        <name>Zn(2+)</name>
        <dbReference type="ChEBI" id="CHEBI:29105"/>
    </cofactor>
    <text evidence="9">Binds 3 Zn(2+) ions.</text>
</comment>
<dbReference type="PROSITE" id="PS51432">
    <property type="entry name" value="AP_NUCLEASE_F2_4"/>
    <property type="match status" value="1"/>
</dbReference>
<name>A0A8J6XYU6_9BACT</name>
<accession>A0A8J6XYU6</accession>
<dbReference type="PANTHER" id="PTHR21445:SF0">
    <property type="entry name" value="APURINIC-APYRIMIDINIC ENDONUCLEASE"/>
    <property type="match status" value="1"/>
</dbReference>
<sequence>MAAAKSLRLGAHMSIAGGLEKAVARACEVEATALQIFVKSANQWAARPFAPGEVDRFRSSGLAAGLNRYTMAHTSYLINLASPKPDLLERSRQALAVELERCSLLGVPFLVLHPGSHVGEGEEAGLEAVAASLDAVMGATPGGGRDEVMILLETTAGQGTNLGSSFEHLAAILDQAACRDRLGVCIDTCHLLAAGYEFRDPKSFRKMMKRFDEVIGLHRLRGVHINDSKTDIGSRKDRHDHIGDGFIGLEGFRPFVNDPRLREVPMVLETPKGDDLSEDRRNLALLRGLVGS</sequence>
<dbReference type="InterPro" id="IPR013022">
    <property type="entry name" value="Xyl_isomerase-like_TIM-brl"/>
</dbReference>
<feature type="binding site" evidence="9">
    <location>
        <position position="73"/>
    </location>
    <ligand>
        <name>Zn(2+)</name>
        <dbReference type="ChEBI" id="CHEBI:29105"/>
        <label>1</label>
    </ligand>
</feature>
<dbReference type="Proteomes" id="UP000648239">
    <property type="component" value="Unassembled WGS sequence"/>
</dbReference>
<organism evidence="11 12">
    <name type="scientific">Candidatus Polarisedimenticola svalbardensis</name>
    <dbReference type="NCBI Taxonomy" id="2886004"/>
    <lineage>
        <taxon>Bacteria</taxon>
        <taxon>Pseudomonadati</taxon>
        <taxon>Acidobacteriota</taxon>
        <taxon>Candidatus Polarisedimenticolia</taxon>
        <taxon>Candidatus Polarisedimenticolales</taxon>
        <taxon>Candidatus Polarisedimenticolaceae</taxon>
        <taxon>Candidatus Polarisedimenticola</taxon>
    </lineage>
</organism>
<keyword evidence="8 9" id="KW-0234">DNA repair</keyword>
<evidence type="ECO:0000256" key="5">
    <source>
        <dbReference type="ARBA" id="ARBA00022763"/>
    </source>
</evidence>
<dbReference type="PANTHER" id="PTHR21445">
    <property type="entry name" value="ENDONUCLEASE IV ENDODEOXYRIBONUCLEASE IV"/>
    <property type="match status" value="1"/>
</dbReference>
<dbReference type="Gene3D" id="3.20.20.150">
    <property type="entry name" value="Divalent-metal-dependent TIM barrel enzymes"/>
    <property type="match status" value="1"/>
</dbReference>
<dbReference type="InterPro" id="IPR001719">
    <property type="entry name" value="AP_endonuc_2"/>
</dbReference>
<dbReference type="PROSITE" id="PS00730">
    <property type="entry name" value="AP_NUCLEASE_F2_2"/>
    <property type="match status" value="1"/>
</dbReference>
<evidence type="ECO:0000256" key="1">
    <source>
        <dbReference type="ARBA" id="ARBA00005340"/>
    </source>
</evidence>
<dbReference type="Pfam" id="PF01261">
    <property type="entry name" value="AP_endonuc_2"/>
    <property type="match status" value="1"/>
</dbReference>
<comment type="function">
    <text evidence="9">Endonuclease IV plays a role in DNA repair. It cleaves phosphodiester bonds at apurinic or apyrimidinic (AP) sites, generating a 3'-hydroxyl group and a 5'-terminal sugar phosphate.</text>
</comment>
<feature type="binding site" evidence="9">
    <location>
        <position position="239"/>
    </location>
    <ligand>
        <name>Zn(2+)</name>
        <dbReference type="ChEBI" id="CHEBI:29105"/>
        <label>3</label>
    </ligand>
</feature>
<evidence type="ECO:0000256" key="7">
    <source>
        <dbReference type="ARBA" id="ARBA00022833"/>
    </source>
</evidence>
<feature type="binding site" evidence="9">
    <location>
        <position position="187"/>
    </location>
    <ligand>
        <name>Zn(2+)</name>
        <dbReference type="ChEBI" id="CHEBI:29105"/>
        <label>2</label>
    </ligand>
</feature>
<dbReference type="InterPro" id="IPR036237">
    <property type="entry name" value="Xyl_isomerase-like_sf"/>
</dbReference>
<evidence type="ECO:0000313" key="11">
    <source>
        <dbReference type="EMBL" id="MBD3866894.1"/>
    </source>
</evidence>
<evidence type="ECO:0000256" key="8">
    <source>
        <dbReference type="ARBA" id="ARBA00023204"/>
    </source>
</evidence>
<evidence type="ECO:0000256" key="2">
    <source>
        <dbReference type="ARBA" id="ARBA00022722"/>
    </source>
</evidence>
<dbReference type="GO" id="GO:0003677">
    <property type="term" value="F:DNA binding"/>
    <property type="evidence" value="ECO:0007669"/>
    <property type="project" value="InterPro"/>
</dbReference>
<feature type="binding site" evidence="9">
    <location>
        <position position="153"/>
    </location>
    <ligand>
        <name>Zn(2+)</name>
        <dbReference type="ChEBI" id="CHEBI:29105"/>
        <label>2</label>
    </ligand>
</feature>
<dbReference type="HAMAP" id="MF_00152">
    <property type="entry name" value="Nfo"/>
    <property type="match status" value="1"/>
</dbReference>
<dbReference type="GO" id="GO:0008081">
    <property type="term" value="F:phosphoric diester hydrolase activity"/>
    <property type="evidence" value="ECO:0007669"/>
    <property type="project" value="TreeGrafter"/>
</dbReference>
<dbReference type="SUPFAM" id="SSF51658">
    <property type="entry name" value="Xylose isomerase-like"/>
    <property type="match status" value="1"/>
</dbReference>
<evidence type="ECO:0000259" key="10">
    <source>
        <dbReference type="Pfam" id="PF01261"/>
    </source>
</evidence>
<dbReference type="GO" id="GO:0008833">
    <property type="term" value="F:deoxyribonuclease IV (phage-T4-induced) activity"/>
    <property type="evidence" value="ECO:0007669"/>
    <property type="project" value="UniProtKB-UniRule"/>
</dbReference>
<feature type="binding site" evidence="9">
    <location>
        <position position="269"/>
    </location>
    <ligand>
        <name>Zn(2+)</name>
        <dbReference type="ChEBI" id="CHEBI:29105"/>
        <label>2</label>
    </ligand>
</feature>
<reference evidence="11 12" key="1">
    <citation type="submission" date="2020-08" db="EMBL/GenBank/DDBJ databases">
        <title>Acidobacteriota in marine sediments use diverse sulfur dissimilation pathways.</title>
        <authorList>
            <person name="Wasmund K."/>
        </authorList>
    </citation>
    <scope>NUCLEOTIDE SEQUENCE [LARGE SCALE GENOMIC DNA]</scope>
    <source>
        <strain evidence="11">MAG AM4</strain>
    </source>
</reference>
<evidence type="ECO:0000313" key="12">
    <source>
        <dbReference type="Proteomes" id="UP000648239"/>
    </source>
</evidence>
<feature type="domain" description="Xylose isomerase-like TIM barrel" evidence="10">
    <location>
        <begin position="25"/>
        <end position="278"/>
    </location>
</feature>